<dbReference type="GO" id="GO:0004398">
    <property type="term" value="F:histidine decarboxylase activity"/>
    <property type="evidence" value="ECO:0007669"/>
    <property type="project" value="UniProtKB-EC"/>
</dbReference>
<keyword evidence="3" id="KW-0210">Decarboxylase</keyword>
<gene>
    <name evidence="8" type="ORF">HB761_20085</name>
</gene>
<dbReference type="AlphaFoldDB" id="A0AAE9N1K8"/>
<dbReference type="Gene3D" id="3.40.640.10">
    <property type="entry name" value="Type I PLP-dependent aspartate aminotransferase-like (Major domain)"/>
    <property type="match status" value="1"/>
</dbReference>
<comment type="cofactor">
    <cofactor evidence="1 6 7">
        <name>pyridoxal 5'-phosphate</name>
        <dbReference type="ChEBI" id="CHEBI:597326"/>
    </cofactor>
</comment>
<comment type="similarity">
    <text evidence="2 7">Belongs to the group II decarboxylase family.</text>
</comment>
<evidence type="ECO:0000256" key="3">
    <source>
        <dbReference type="ARBA" id="ARBA00022793"/>
    </source>
</evidence>
<feature type="modified residue" description="N6-(pyridoxal phosphate)lysine" evidence="6">
    <location>
        <position position="231"/>
    </location>
</feature>
<protein>
    <submittedName>
        <fullName evidence="8">Histidine decarboxylase</fullName>
        <ecNumber evidence="8">4.1.1.22</ecNumber>
    </submittedName>
</protein>
<name>A0AAE9N1K8_9VIBR</name>
<evidence type="ECO:0000256" key="5">
    <source>
        <dbReference type="ARBA" id="ARBA00023239"/>
    </source>
</evidence>
<proteinExistence type="inferred from homology"/>
<dbReference type="InterPro" id="IPR051151">
    <property type="entry name" value="Group_II_Decarboxylase"/>
</dbReference>
<dbReference type="PANTHER" id="PTHR46101:SF2">
    <property type="entry name" value="SERINE DECARBOXYLASE"/>
    <property type="match status" value="1"/>
</dbReference>
<dbReference type="PANTHER" id="PTHR46101">
    <property type="match status" value="1"/>
</dbReference>
<accession>A0AAE9N1K8</accession>
<dbReference type="EC" id="4.1.1.22" evidence="8"/>
<dbReference type="Proteomes" id="UP001058687">
    <property type="component" value="Chromosome 2"/>
</dbReference>
<dbReference type="GO" id="GO:0019752">
    <property type="term" value="P:carboxylic acid metabolic process"/>
    <property type="evidence" value="ECO:0007669"/>
    <property type="project" value="InterPro"/>
</dbReference>
<dbReference type="GO" id="GO:0030170">
    <property type="term" value="F:pyridoxal phosphate binding"/>
    <property type="evidence" value="ECO:0007669"/>
    <property type="project" value="InterPro"/>
</dbReference>
<dbReference type="NCBIfam" id="NF002748">
    <property type="entry name" value="PRK02769.1"/>
    <property type="match status" value="1"/>
</dbReference>
<evidence type="ECO:0000313" key="8">
    <source>
        <dbReference type="EMBL" id="UTZ28965.1"/>
    </source>
</evidence>
<evidence type="ECO:0000256" key="1">
    <source>
        <dbReference type="ARBA" id="ARBA00001933"/>
    </source>
</evidence>
<dbReference type="PROSITE" id="PS00392">
    <property type="entry name" value="DDC_GAD_HDC_YDC"/>
    <property type="match status" value="1"/>
</dbReference>
<evidence type="ECO:0000256" key="7">
    <source>
        <dbReference type="RuleBase" id="RU000382"/>
    </source>
</evidence>
<evidence type="ECO:0000256" key="2">
    <source>
        <dbReference type="ARBA" id="ARBA00009533"/>
    </source>
</evidence>
<evidence type="ECO:0000256" key="6">
    <source>
        <dbReference type="PIRSR" id="PIRSR602129-50"/>
    </source>
</evidence>
<dbReference type="EMBL" id="CP050468">
    <property type="protein sequence ID" value="UTZ28965.1"/>
    <property type="molecule type" value="Genomic_DNA"/>
</dbReference>
<dbReference type="InterPro" id="IPR015424">
    <property type="entry name" value="PyrdxlP-dep_Trfase"/>
</dbReference>
<evidence type="ECO:0000256" key="4">
    <source>
        <dbReference type="ARBA" id="ARBA00022898"/>
    </source>
</evidence>
<keyword evidence="5 7" id="KW-0456">Lyase</keyword>
<dbReference type="InterPro" id="IPR002129">
    <property type="entry name" value="PyrdxlP-dep_de-COase"/>
</dbReference>
<reference evidence="8" key="1">
    <citation type="submission" date="2020-03" db="EMBL/GenBank/DDBJ databases">
        <title>Five strains of Vibrio campbellii isolated from Mariana Trench.</title>
        <authorList>
            <person name="Liang J."/>
            <person name="Zhang X.-H."/>
        </authorList>
    </citation>
    <scope>NUCLEOTIDE SEQUENCE</scope>
    <source>
        <strain evidence="8">LJC014</strain>
    </source>
</reference>
<dbReference type="InterPro" id="IPR021115">
    <property type="entry name" value="Pyridoxal-P_BS"/>
</dbReference>
<dbReference type="InterPro" id="IPR015421">
    <property type="entry name" value="PyrdxlP-dep_Trfase_major"/>
</dbReference>
<evidence type="ECO:0000313" key="9">
    <source>
        <dbReference type="Proteomes" id="UP001058687"/>
    </source>
</evidence>
<dbReference type="Pfam" id="PF00282">
    <property type="entry name" value="Pyridoxal_deC"/>
    <property type="match status" value="1"/>
</dbReference>
<keyword evidence="4 6" id="KW-0663">Pyridoxal phosphate</keyword>
<dbReference type="SUPFAM" id="SSF53383">
    <property type="entry name" value="PLP-dependent transferases"/>
    <property type="match status" value="1"/>
</dbReference>
<dbReference type="RefSeq" id="WP_255944341.1">
    <property type="nucleotide sequence ID" value="NZ_CP050468.1"/>
</dbReference>
<sequence>MPLSAQKQLKLDRFIQDINDKSTSFMGYPISTDFDYQQLTELINYPLNNLGDPFAKSTWQVDSREFECEVIEFFAKLFRAPEDDWWGYVTNGSTEANLYALYLARELYPKGICYFSKETHYSVAKNLHLLNMPHIMIQSDDKGVIDYDDLREKLEDNKDLPAIIFSNSGTTMTEAKDDIKKIRIILEELSISKNYIHSDSALCGAINPFLTPRPSFDFEDGADSVSLSGHKFIGSPVPCGVIIARKSNVDRIARSIAYIGCLDTTISGSRNGFTPMVLWHAINCLGIDGIKKRVFHSLSIAEYTEKKLKKIGIKAWRNPNSITVVFPEVSEFIKNKYQLATANGQTHIICMPNMKTSDIDNFILELHKNIKNSFRDEMSTPCLIEI</sequence>
<organism evidence="8 9">
    <name type="scientific">Vibrio campbellii</name>
    <dbReference type="NCBI Taxonomy" id="680"/>
    <lineage>
        <taxon>Bacteria</taxon>
        <taxon>Pseudomonadati</taxon>
        <taxon>Pseudomonadota</taxon>
        <taxon>Gammaproteobacteria</taxon>
        <taxon>Vibrionales</taxon>
        <taxon>Vibrionaceae</taxon>
        <taxon>Vibrio</taxon>
    </lineage>
</organism>